<dbReference type="EMBL" id="CAJOBC010002633">
    <property type="protein sequence ID" value="CAF3743123.1"/>
    <property type="molecule type" value="Genomic_DNA"/>
</dbReference>
<organism evidence="2 5">
    <name type="scientific">Didymodactylos carnosus</name>
    <dbReference type="NCBI Taxonomy" id="1234261"/>
    <lineage>
        <taxon>Eukaryota</taxon>
        <taxon>Metazoa</taxon>
        <taxon>Spiralia</taxon>
        <taxon>Gnathifera</taxon>
        <taxon>Rotifera</taxon>
        <taxon>Eurotatoria</taxon>
        <taxon>Bdelloidea</taxon>
        <taxon>Philodinida</taxon>
        <taxon>Philodinidae</taxon>
        <taxon>Didymodactylos</taxon>
    </lineage>
</organism>
<gene>
    <name evidence="2" type="ORF">GPM918_LOCUS12182</name>
    <name evidence="1" type="ORF">OVA965_LOCUS5894</name>
    <name evidence="4" type="ORF">SRO942_LOCUS12183</name>
    <name evidence="3" type="ORF">TMI583_LOCUS5891</name>
</gene>
<evidence type="ECO:0000313" key="3">
    <source>
        <dbReference type="EMBL" id="CAF3610408.1"/>
    </source>
</evidence>
<proteinExistence type="predicted"/>
<sequence length="137" mass="15070">MATAKVTRLYSDDKGESHFDEVTAPLNDQGVIGFISEAIGSTNIFFRYTPGDYNFDLHNAPRRQFIINLDASVKVTVSDGESRILPPGSILFVEDTNGKGHISQAVDSKPRNSIFIAVPDNVICQDGIIITQLKRET</sequence>
<dbReference type="OrthoDB" id="10059602at2759"/>
<dbReference type="EMBL" id="CAJNOK010001705">
    <property type="protein sequence ID" value="CAF0825895.1"/>
    <property type="molecule type" value="Genomic_DNA"/>
</dbReference>
<protein>
    <submittedName>
        <fullName evidence="2">Uncharacterized protein</fullName>
    </submittedName>
</protein>
<dbReference type="Proteomes" id="UP000681722">
    <property type="component" value="Unassembled WGS sequence"/>
</dbReference>
<accession>A0A814EIU2</accession>
<dbReference type="EMBL" id="CAJOBA010001705">
    <property type="protein sequence ID" value="CAF3610408.1"/>
    <property type="molecule type" value="Genomic_DNA"/>
</dbReference>
<dbReference type="EMBL" id="CAJNOQ010002633">
    <property type="protein sequence ID" value="CAF0969975.1"/>
    <property type="molecule type" value="Genomic_DNA"/>
</dbReference>
<evidence type="ECO:0000313" key="2">
    <source>
        <dbReference type="EMBL" id="CAF0969975.1"/>
    </source>
</evidence>
<dbReference type="AlphaFoldDB" id="A0A814EIU2"/>
<comment type="caution">
    <text evidence="2">The sequence shown here is derived from an EMBL/GenBank/DDBJ whole genome shotgun (WGS) entry which is preliminary data.</text>
</comment>
<evidence type="ECO:0000313" key="4">
    <source>
        <dbReference type="EMBL" id="CAF3743123.1"/>
    </source>
</evidence>
<dbReference type="Proteomes" id="UP000682733">
    <property type="component" value="Unassembled WGS sequence"/>
</dbReference>
<dbReference type="Proteomes" id="UP000663829">
    <property type="component" value="Unassembled WGS sequence"/>
</dbReference>
<name>A0A814EIU2_9BILA</name>
<keyword evidence="5" id="KW-1185">Reference proteome</keyword>
<dbReference type="Proteomes" id="UP000677228">
    <property type="component" value="Unassembled WGS sequence"/>
</dbReference>
<evidence type="ECO:0000313" key="1">
    <source>
        <dbReference type="EMBL" id="CAF0825895.1"/>
    </source>
</evidence>
<reference evidence="2" key="1">
    <citation type="submission" date="2021-02" db="EMBL/GenBank/DDBJ databases">
        <authorList>
            <person name="Nowell W R."/>
        </authorList>
    </citation>
    <scope>NUCLEOTIDE SEQUENCE</scope>
</reference>
<evidence type="ECO:0000313" key="5">
    <source>
        <dbReference type="Proteomes" id="UP000663829"/>
    </source>
</evidence>